<dbReference type="Gene3D" id="1.10.10.880">
    <property type="entry name" value="Anti sigma-E protein RseA, N-terminal domain"/>
    <property type="match status" value="1"/>
</dbReference>
<dbReference type="EMBL" id="MTSD02000001">
    <property type="protein sequence ID" value="OOV88383.1"/>
    <property type="molecule type" value="Genomic_DNA"/>
</dbReference>
<dbReference type="CDD" id="cd16328">
    <property type="entry name" value="RseA_N"/>
    <property type="match status" value="1"/>
</dbReference>
<accession>A0A1T1HEX7</accession>
<feature type="domain" description="Anti sigma-E protein RseA N-terminal" evidence="1">
    <location>
        <begin position="8"/>
        <end position="83"/>
    </location>
</feature>
<keyword evidence="3" id="KW-1185">Reference proteome</keyword>
<dbReference type="Proteomes" id="UP000190064">
    <property type="component" value="Unassembled WGS sequence"/>
</dbReference>
<dbReference type="PANTHER" id="PTHR38104:SF1">
    <property type="entry name" value="ANTI-SIGMA-E FACTOR RSEA"/>
    <property type="match status" value="1"/>
</dbReference>
<proteinExistence type="predicted"/>
<evidence type="ECO:0000259" key="1">
    <source>
        <dbReference type="Pfam" id="PF03872"/>
    </source>
</evidence>
<organism evidence="2 3">
    <name type="scientific">Oceanospirillum linum</name>
    <dbReference type="NCBI Taxonomy" id="966"/>
    <lineage>
        <taxon>Bacteria</taxon>
        <taxon>Pseudomonadati</taxon>
        <taxon>Pseudomonadota</taxon>
        <taxon>Gammaproteobacteria</taxon>
        <taxon>Oceanospirillales</taxon>
        <taxon>Oceanospirillaceae</taxon>
        <taxon>Oceanospirillum</taxon>
    </lineage>
</organism>
<dbReference type="InterPro" id="IPR005572">
    <property type="entry name" value="Anti-sigma_E_RseA_N"/>
</dbReference>
<evidence type="ECO:0000313" key="2">
    <source>
        <dbReference type="EMBL" id="OOV88383.1"/>
    </source>
</evidence>
<protein>
    <recommendedName>
        <fullName evidence="1">Anti sigma-E protein RseA N-terminal domain-containing protein</fullName>
    </recommendedName>
</protein>
<name>A0A1T1HEX7_OCELI</name>
<comment type="caution">
    <text evidence="2">The sequence shown here is derived from an EMBL/GenBank/DDBJ whole genome shotgun (WGS) entry which is preliminary data.</text>
</comment>
<dbReference type="SUPFAM" id="SSF89069">
    <property type="entry name" value="N-terminal, cytoplasmic domain of anti-sigmaE factor RseA"/>
    <property type="match status" value="1"/>
</dbReference>
<dbReference type="GO" id="GO:0016989">
    <property type="term" value="F:sigma factor antagonist activity"/>
    <property type="evidence" value="ECO:0007669"/>
    <property type="project" value="InterPro"/>
</dbReference>
<dbReference type="InterPro" id="IPR036147">
    <property type="entry name" value="Anti-sigma_E_RseA_N_sf"/>
</dbReference>
<dbReference type="AlphaFoldDB" id="A0A1T1HEX7"/>
<dbReference type="Pfam" id="PF03872">
    <property type="entry name" value="RseA_N"/>
    <property type="match status" value="1"/>
</dbReference>
<gene>
    <name evidence="2" type="ORF">BTA35_0202405</name>
</gene>
<dbReference type="InterPro" id="IPR052383">
    <property type="entry name" value="Anti-sigma-E_RseA-like"/>
</dbReference>
<dbReference type="STRING" id="966.BTA35_0202405"/>
<dbReference type="RefSeq" id="WP_077242817.1">
    <property type="nucleotide sequence ID" value="NZ_FXTS01000001.1"/>
</dbReference>
<sequence length="213" mass="23962">MSDNIHQSLSHLMDNEADELELRRILKACDEQDGEYLADTWHRYHLVRSVLHQEFEQEQLVDIADRISVALEQEPEPAHRKKLFENWRQRAAQISDTWMAKGAIAASVAAAVVLLMPNPQQELPVAQQLASQSAGYQQTLPSRGLQQSPIGVQRVSAGAEVARAPYLLVDNQKLRQERLIRGYLMQHSEYVATNGTHGMMPIVRVSGYQAAGQ</sequence>
<dbReference type="PANTHER" id="PTHR38104">
    <property type="match status" value="1"/>
</dbReference>
<evidence type="ECO:0000313" key="3">
    <source>
        <dbReference type="Proteomes" id="UP000190064"/>
    </source>
</evidence>
<reference evidence="2" key="1">
    <citation type="submission" date="2017-02" db="EMBL/GenBank/DDBJ databases">
        <title>Draft Genome Sequence of the Salt Water Bacterium Oceanospirillum linum ATCC 11336.</title>
        <authorList>
            <person name="Trachtenberg A.M."/>
            <person name="Carney J.G."/>
            <person name="Linnane J.D."/>
            <person name="Rheaume B.A."/>
            <person name="Pitts N.L."/>
            <person name="Mykles D.L."/>
            <person name="Maclea K.S."/>
        </authorList>
    </citation>
    <scope>NUCLEOTIDE SEQUENCE [LARGE SCALE GENOMIC DNA]</scope>
    <source>
        <strain evidence="2">ATCC 11336</strain>
    </source>
</reference>